<dbReference type="AlphaFoldDB" id="A0A0N4Y6F9"/>
<dbReference type="WBParaSite" id="NBR_0001166501-mRNA-1">
    <property type="protein sequence ID" value="NBR_0001166501-mRNA-1"/>
    <property type="gene ID" value="NBR_0001166501"/>
</dbReference>
<evidence type="ECO:0000313" key="2">
    <source>
        <dbReference type="EMBL" id="VDL75255.1"/>
    </source>
</evidence>
<protein>
    <submittedName>
        <fullName evidence="4">Secreted protein</fullName>
    </submittedName>
</protein>
<keyword evidence="1" id="KW-0732">Signal</keyword>
<proteinExistence type="predicted"/>
<feature type="chain" id="PRO_5043125307" evidence="1">
    <location>
        <begin position="36"/>
        <end position="80"/>
    </location>
</feature>
<dbReference type="Proteomes" id="UP000271162">
    <property type="component" value="Unassembled WGS sequence"/>
</dbReference>
<evidence type="ECO:0000256" key="1">
    <source>
        <dbReference type="SAM" id="SignalP"/>
    </source>
</evidence>
<reference evidence="2 3" key="2">
    <citation type="submission" date="2018-11" db="EMBL/GenBank/DDBJ databases">
        <authorList>
            <consortium name="Pathogen Informatics"/>
        </authorList>
    </citation>
    <scope>NUCLEOTIDE SEQUENCE [LARGE SCALE GENOMIC DNA]</scope>
</reference>
<keyword evidence="3" id="KW-1185">Reference proteome</keyword>
<accession>A0A0N4Y6F9</accession>
<gene>
    <name evidence="2" type="ORF">NBR_LOCUS11666</name>
</gene>
<name>A0A0N4Y6F9_NIPBR</name>
<feature type="signal peptide" evidence="1">
    <location>
        <begin position="1"/>
        <end position="35"/>
    </location>
</feature>
<sequence length="80" mass="8960">MDYMSEGADSLPVMPRFRAVTITLLAFVVFATCEGDNVDAETELRVGKTCIRVRIPCSEAMKGLHPEIRCILLRQSLLLF</sequence>
<evidence type="ECO:0000313" key="4">
    <source>
        <dbReference type="WBParaSite" id="NBR_0001166501-mRNA-1"/>
    </source>
</evidence>
<evidence type="ECO:0000313" key="3">
    <source>
        <dbReference type="Proteomes" id="UP000271162"/>
    </source>
</evidence>
<dbReference type="EMBL" id="UYSL01020573">
    <property type="protein sequence ID" value="VDL75255.1"/>
    <property type="molecule type" value="Genomic_DNA"/>
</dbReference>
<organism evidence="4">
    <name type="scientific">Nippostrongylus brasiliensis</name>
    <name type="common">Rat hookworm</name>
    <dbReference type="NCBI Taxonomy" id="27835"/>
    <lineage>
        <taxon>Eukaryota</taxon>
        <taxon>Metazoa</taxon>
        <taxon>Ecdysozoa</taxon>
        <taxon>Nematoda</taxon>
        <taxon>Chromadorea</taxon>
        <taxon>Rhabditida</taxon>
        <taxon>Rhabditina</taxon>
        <taxon>Rhabditomorpha</taxon>
        <taxon>Strongyloidea</taxon>
        <taxon>Heligmosomidae</taxon>
        <taxon>Nippostrongylus</taxon>
    </lineage>
</organism>
<reference evidence="4" key="1">
    <citation type="submission" date="2017-02" db="UniProtKB">
        <authorList>
            <consortium name="WormBaseParasite"/>
        </authorList>
    </citation>
    <scope>IDENTIFICATION</scope>
</reference>